<feature type="transmembrane region" description="Helical" evidence="7">
    <location>
        <begin position="223"/>
        <end position="244"/>
    </location>
</feature>
<dbReference type="GO" id="GO:0005774">
    <property type="term" value="C:vacuolar membrane"/>
    <property type="evidence" value="ECO:0007669"/>
    <property type="project" value="TreeGrafter"/>
</dbReference>
<feature type="transmembrane region" description="Helical" evidence="7">
    <location>
        <begin position="302"/>
        <end position="324"/>
    </location>
</feature>
<accession>A0A1X2HC54</accession>
<dbReference type="OMA" id="MYSGLVM"/>
<dbReference type="OrthoDB" id="1684102at2759"/>
<dbReference type="Proteomes" id="UP000242180">
    <property type="component" value="Unassembled WGS sequence"/>
</dbReference>
<feature type="domain" description="Amino acid transporter transmembrane" evidence="8">
    <location>
        <begin position="39"/>
        <end position="420"/>
    </location>
</feature>
<dbReference type="GO" id="GO:0015179">
    <property type="term" value="F:L-amino acid transmembrane transporter activity"/>
    <property type="evidence" value="ECO:0007669"/>
    <property type="project" value="TreeGrafter"/>
</dbReference>
<evidence type="ECO:0000256" key="7">
    <source>
        <dbReference type="SAM" id="Phobius"/>
    </source>
</evidence>
<gene>
    <name evidence="9" type="ORF">BCR43DRAFT_491612</name>
</gene>
<dbReference type="InterPro" id="IPR013057">
    <property type="entry name" value="AA_transpt_TM"/>
</dbReference>
<evidence type="ECO:0000256" key="3">
    <source>
        <dbReference type="ARBA" id="ARBA00022692"/>
    </source>
</evidence>
<dbReference type="AlphaFoldDB" id="A0A1X2HC54"/>
<evidence type="ECO:0000256" key="6">
    <source>
        <dbReference type="SAM" id="MobiDB-lite"/>
    </source>
</evidence>
<evidence type="ECO:0000313" key="10">
    <source>
        <dbReference type="Proteomes" id="UP000242180"/>
    </source>
</evidence>
<feature type="region of interest" description="Disordered" evidence="6">
    <location>
        <begin position="1"/>
        <end position="23"/>
    </location>
</feature>
<name>A0A1X2HC54_SYNRA</name>
<keyword evidence="4 7" id="KW-1133">Transmembrane helix</keyword>
<feature type="transmembrane region" description="Helical" evidence="7">
    <location>
        <begin position="157"/>
        <end position="174"/>
    </location>
</feature>
<dbReference type="PANTHER" id="PTHR22950">
    <property type="entry name" value="AMINO ACID TRANSPORTER"/>
    <property type="match status" value="1"/>
</dbReference>
<keyword evidence="3 7" id="KW-0812">Transmembrane</keyword>
<sequence>MSTMDESTKHHVSHSEDHSSHFGEKSVNEIQIEHVPEGTAGAGKALFMLLKAFVGTGVIFLPGAFQNGGLALSIVLMVVIASICLVSFQLLVKAQREVGGSYGDMARDLYGSYLRYLVLFFLCISQMGFVASYLIFISENLQLVVQALNNCYTPFESKYYIWIVLGAVIPLCWVRKIARLSYCAIIADIFILFGLICVLYYTADQIHLHGAGPNIKLINQQDFALMIGTATFSFEGIGMVVPVIEGMKHPEKFPRVLTIGMIIITLIFTLIGTMGYVAYGDRIKASVVTNIPTEPLSVTVQLLYSIAMILTAPFMLWPPLNIIEHGIFGSKRSGRISWAYKWGKNFVRTLVPIVSAAVSFGVGADNLDKFVSLVGIVACLPLCFIFPGMFHYKCTRNWWLRAVDILLIMWGSGILVYTLYVNVNSWVHPAPASAEAAQCTSL</sequence>
<feature type="transmembrane region" description="Helical" evidence="7">
    <location>
        <begin position="71"/>
        <end position="92"/>
    </location>
</feature>
<keyword evidence="5 7" id="KW-0472">Membrane</keyword>
<evidence type="ECO:0000256" key="5">
    <source>
        <dbReference type="ARBA" id="ARBA00023136"/>
    </source>
</evidence>
<organism evidence="9 10">
    <name type="scientific">Syncephalastrum racemosum</name>
    <name type="common">Filamentous fungus</name>
    <dbReference type="NCBI Taxonomy" id="13706"/>
    <lineage>
        <taxon>Eukaryota</taxon>
        <taxon>Fungi</taxon>
        <taxon>Fungi incertae sedis</taxon>
        <taxon>Mucoromycota</taxon>
        <taxon>Mucoromycotina</taxon>
        <taxon>Mucoromycetes</taxon>
        <taxon>Mucorales</taxon>
        <taxon>Syncephalastraceae</taxon>
        <taxon>Syncephalastrum</taxon>
    </lineage>
</organism>
<dbReference type="EMBL" id="MCGN01000005">
    <property type="protein sequence ID" value="ORY96385.1"/>
    <property type="molecule type" value="Genomic_DNA"/>
</dbReference>
<dbReference type="Pfam" id="PF01490">
    <property type="entry name" value="Aa_trans"/>
    <property type="match status" value="1"/>
</dbReference>
<feature type="transmembrane region" description="Helical" evidence="7">
    <location>
        <begin position="402"/>
        <end position="420"/>
    </location>
</feature>
<keyword evidence="10" id="KW-1185">Reference proteome</keyword>
<dbReference type="InParanoid" id="A0A1X2HC54"/>
<evidence type="ECO:0000256" key="4">
    <source>
        <dbReference type="ARBA" id="ARBA00022989"/>
    </source>
</evidence>
<feature type="transmembrane region" description="Helical" evidence="7">
    <location>
        <begin position="113"/>
        <end position="137"/>
    </location>
</feature>
<feature type="transmembrane region" description="Helical" evidence="7">
    <location>
        <begin position="370"/>
        <end position="390"/>
    </location>
</feature>
<protein>
    <submittedName>
        <fullName evidence="9">Transmembrane amino acid transporter protein-domain-containing protein</fullName>
    </submittedName>
</protein>
<feature type="transmembrane region" description="Helical" evidence="7">
    <location>
        <begin position="345"/>
        <end position="364"/>
    </location>
</feature>
<proteinExistence type="inferred from homology"/>
<feature type="transmembrane region" description="Helical" evidence="7">
    <location>
        <begin position="256"/>
        <end position="279"/>
    </location>
</feature>
<comment type="caution">
    <text evidence="9">The sequence shown here is derived from an EMBL/GenBank/DDBJ whole genome shotgun (WGS) entry which is preliminary data.</text>
</comment>
<dbReference type="PANTHER" id="PTHR22950:SF666">
    <property type="entry name" value="VACUOLAR AMINO ACID TRANSPORTER 4"/>
    <property type="match status" value="1"/>
</dbReference>
<feature type="transmembrane region" description="Helical" evidence="7">
    <location>
        <begin position="181"/>
        <end position="203"/>
    </location>
</feature>
<comment type="similarity">
    <text evidence="2">Belongs to the amino acid/polyamine transporter 2 family.</text>
</comment>
<feature type="transmembrane region" description="Helical" evidence="7">
    <location>
        <begin position="45"/>
        <end position="65"/>
    </location>
</feature>
<dbReference type="STRING" id="13706.A0A1X2HC54"/>
<evidence type="ECO:0000256" key="2">
    <source>
        <dbReference type="ARBA" id="ARBA00008066"/>
    </source>
</evidence>
<reference evidence="9 10" key="1">
    <citation type="submission" date="2016-07" db="EMBL/GenBank/DDBJ databases">
        <title>Pervasive Adenine N6-methylation of Active Genes in Fungi.</title>
        <authorList>
            <consortium name="DOE Joint Genome Institute"/>
            <person name="Mondo S.J."/>
            <person name="Dannebaum R.O."/>
            <person name="Kuo R.C."/>
            <person name="Labutti K."/>
            <person name="Haridas S."/>
            <person name="Kuo A."/>
            <person name="Salamov A."/>
            <person name="Ahrendt S.R."/>
            <person name="Lipzen A."/>
            <person name="Sullivan W."/>
            <person name="Andreopoulos W.B."/>
            <person name="Clum A."/>
            <person name="Lindquist E."/>
            <person name="Daum C."/>
            <person name="Ramamoorthy G.K."/>
            <person name="Gryganskyi A."/>
            <person name="Culley D."/>
            <person name="Magnuson J.K."/>
            <person name="James T.Y."/>
            <person name="O'Malley M.A."/>
            <person name="Stajich J.E."/>
            <person name="Spatafora J.W."/>
            <person name="Visel A."/>
            <person name="Grigoriev I.V."/>
        </authorList>
    </citation>
    <scope>NUCLEOTIDE SEQUENCE [LARGE SCALE GENOMIC DNA]</scope>
    <source>
        <strain evidence="9 10">NRRL 2496</strain>
    </source>
</reference>
<comment type="subcellular location">
    <subcellularLocation>
        <location evidence="1">Membrane</location>
        <topology evidence="1">Multi-pass membrane protein</topology>
    </subcellularLocation>
</comment>
<evidence type="ECO:0000259" key="8">
    <source>
        <dbReference type="Pfam" id="PF01490"/>
    </source>
</evidence>
<evidence type="ECO:0000313" key="9">
    <source>
        <dbReference type="EMBL" id="ORY96385.1"/>
    </source>
</evidence>
<dbReference type="Gene3D" id="1.20.1740.10">
    <property type="entry name" value="Amino acid/polyamine transporter I"/>
    <property type="match status" value="1"/>
</dbReference>
<evidence type="ECO:0000256" key="1">
    <source>
        <dbReference type="ARBA" id="ARBA00004141"/>
    </source>
</evidence>